<evidence type="ECO:0000313" key="7">
    <source>
        <dbReference type="EMBL" id="OQP42938.1"/>
    </source>
</evidence>
<sequence length="202" mass="22745">MAALFTLQEEEILTRLSVGDTAALEILIRSYYPVLCRFAEKFLPDASLAKDVVQESFIKLWKSNKSFNSTQALKVYLYTITRNGCLDLIRSRNRLDNRHQQATIEAAETLEPVLTEIIRAESVALIFQAVKAMPAKMQQVFFLSYRDGLTVSEIATQLGMNLKAVKKQKYKALVALRGRFSKRSEPLLGLLTTAALLADKNL</sequence>
<protein>
    <recommendedName>
        <fullName evidence="9">RNA polymerase subunit sigma-70</fullName>
    </recommendedName>
</protein>
<dbReference type="NCBIfam" id="TIGR02937">
    <property type="entry name" value="sigma70-ECF"/>
    <property type="match status" value="1"/>
</dbReference>
<dbReference type="Pfam" id="PF04542">
    <property type="entry name" value="Sigma70_r2"/>
    <property type="match status" value="1"/>
</dbReference>
<feature type="domain" description="RNA polymerase sigma factor 70 region 4 type 2" evidence="6">
    <location>
        <begin position="127"/>
        <end position="176"/>
    </location>
</feature>
<dbReference type="Pfam" id="PF08281">
    <property type="entry name" value="Sigma70_r4_2"/>
    <property type="match status" value="1"/>
</dbReference>
<keyword evidence="3" id="KW-0731">Sigma factor</keyword>
<dbReference type="GO" id="GO:0003677">
    <property type="term" value="F:DNA binding"/>
    <property type="evidence" value="ECO:0007669"/>
    <property type="project" value="InterPro"/>
</dbReference>
<dbReference type="AlphaFoldDB" id="A0A1V9E9X3"/>
<keyword evidence="4" id="KW-0804">Transcription</keyword>
<dbReference type="Gene3D" id="1.10.1740.10">
    <property type="match status" value="1"/>
</dbReference>
<evidence type="ECO:0000256" key="4">
    <source>
        <dbReference type="ARBA" id="ARBA00023163"/>
    </source>
</evidence>
<dbReference type="InterPro" id="IPR013325">
    <property type="entry name" value="RNA_pol_sigma_r2"/>
</dbReference>
<dbReference type="InterPro" id="IPR013324">
    <property type="entry name" value="RNA_pol_sigma_r3/r4-like"/>
</dbReference>
<dbReference type="InterPro" id="IPR007627">
    <property type="entry name" value="RNA_pol_sigma70_r2"/>
</dbReference>
<organism evidence="7 8">
    <name type="scientific">Niastella yeongjuensis</name>
    <dbReference type="NCBI Taxonomy" id="354355"/>
    <lineage>
        <taxon>Bacteria</taxon>
        <taxon>Pseudomonadati</taxon>
        <taxon>Bacteroidota</taxon>
        <taxon>Chitinophagia</taxon>
        <taxon>Chitinophagales</taxon>
        <taxon>Chitinophagaceae</taxon>
        <taxon>Niastella</taxon>
    </lineage>
</organism>
<dbReference type="InterPro" id="IPR039425">
    <property type="entry name" value="RNA_pol_sigma-70-like"/>
</dbReference>
<dbReference type="InterPro" id="IPR014284">
    <property type="entry name" value="RNA_pol_sigma-70_dom"/>
</dbReference>
<dbReference type="InterPro" id="IPR013249">
    <property type="entry name" value="RNA_pol_sigma70_r4_t2"/>
</dbReference>
<evidence type="ECO:0000256" key="1">
    <source>
        <dbReference type="ARBA" id="ARBA00010641"/>
    </source>
</evidence>
<accession>A0A1V9E9X3</accession>
<evidence type="ECO:0000259" key="6">
    <source>
        <dbReference type="Pfam" id="PF08281"/>
    </source>
</evidence>
<dbReference type="GO" id="GO:0016987">
    <property type="term" value="F:sigma factor activity"/>
    <property type="evidence" value="ECO:0007669"/>
    <property type="project" value="UniProtKB-KW"/>
</dbReference>
<keyword evidence="2" id="KW-0805">Transcription regulation</keyword>
<dbReference type="SUPFAM" id="SSF88946">
    <property type="entry name" value="Sigma2 domain of RNA polymerase sigma factors"/>
    <property type="match status" value="1"/>
</dbReference>
<evidence type="ECO:0000313" key="8">
    <source>
        <dbReference type="Proteomes" id="UP000192610"/>
    </source>
</evidence>
<evidence type="ECO:0008006" key="9">
    <source>
        <dbReference type="Google" id="ProtNLM"/>
    </source>
</evidence>
<dbReference type="SUPFAM" id="SSF88659">
    <property type="entry name" value="Sigma3 and sigma4 domains of RNA polymerase sigma factors"/>
    <property type="match status" value="1"/>
</dbReference>
<reference evidence="8" key="1">
    <citation type="submission" date="2016-04" db="EMBL/GenBank/DDBJ databases">
        <authorList>
            <person name="Chen L."/>
            <person name="Zhuang W."/>
            <person name="Wang G."/>
        </authorList>
    </citation>
    <scope>NUCLEOTIDE SEQUENCE [LARGE SCALE GENOMIC DNA]</scope>
    <source>
        <strain evidence="8">17621</strain>
    </source>
</reference>
<dbReference type="GO" id="GO:0006352">
    <property type="term" value="P:DNA-templated transcription initiation"/>
    <property type="evidence" value="ECO:0007669"/>
    <property type="project" value="InterPro"/>
</dbReference>
<dbReference type="InterPro" id="IPR036388">
    <property type="entry name" value="WH-like_DNA-bd_sf"/>
</dbReference>
<comment type="similarity">
    <text evidence="1">Belongs to the sigma-70 factor family. ECF subfamily.</text>
</comment>
<evidence type="ECO:0000256" key="3">
    <source>
        <dbReference type="ARBA" id="ARBA00023082"/>
    </source>
</evidence>
<dbReference type="STRING" id="354355.SAMN05660816_03140"/>
<dbReference type="Proteomes" id="UP000192610">
    <property type="component" value="Unassembled WGS sequence"/>
</dbReference>
<proteinExistence type="inferred from homology"/>
<evidence type="ECO:0000259" key="5">
    <source>
        <dbReference type="Pfam" id="PF04542"/>
    </source>
</evidence>
<dbReference type="Gene3D" id="1.10.10.10">
    <property type="entry name" value="Winged helix-like DNA-binding domain superfamily/Winged helix DNA-binding domain"/>
    <property type="match status" value="1"/>
</dbReference>
<dbReference type="PANTHER" id="PTHR43133:SF46">
    <property type="entry name" value="RNA POLYMERASE SIGMA-70 FACTOR ECF SUBFAMILY"/>
    <property type="match status" value="1"/>
</dbReference>
<keyword evidence="8" id="KW-1185">Reference proteome</keyword>
<name>A0A1V9E9X3_9BACT</name>
<dbReference type="EMBL" id="LVXG01000056">
    <property type="protein sequence ID" value="OQP42938.1"/>
    <property type="molecule type" value="Genomic_DNA"/>
</dbReference>
<gene>
    <name evidence="7" type="ORF">A4H97_12360</name>
</gene>
<comment type="caution">
    <text evidence="7">The sequence shown here is derived from an EMBL/GenBank/DDBJ whole genome shotgun (WGS) entry which is preliminary data.</text>
</comment>
<evidence type="ECO:0000256" key="2">
    <source>
        <dbReference type="ARBA" id="ARBA00023015"/>
    </source>
</evidence>
<feature type="domain" description="RNA polymerase sigma-70 region 2" evidence="5">
    <location>
        <begin position="27"/>
        <end position="94"/>
    </location>
</feature>
<dbReference type="PANTHER" id="PTHR43133">
    <property type="entry name" value="RNA POLYMERASE ECF-TYPE SIGMA FACTO"/>
    <property type="match status" value="1"/>
</dbReference>